<dbReference type="SUPFAM" id="SSF47413">
    <property type="entry name" value="lambda repressor-like DNA-binding domains"/>
    <property type="match status" value="1"/>
</dbReference>
<sequence length="173" mass="18217">MALRCGIGPSGHGGVVKSGHVAGRALEQVGVWLYFGRMTEAGYGAEELARLGDTVESFIAAQGMQLNEVAERADFSIETLAKIRKGVRVRPATYRKLERALGWAAGGVAVAAAGGEPTVEAAQPIPTVAPVEELIDPQAAAILTILDGLPVRVQAEVLRRLGDRIPPEARRTA</sequence>
<dbReference type="AlphaFoldDB" id="F2R673"/>
<dbReference type="HOGENOM" id="CLU_1546778_0_0_11"/>
<proteinExistence type="predicted"/>
<dbReference type="Proteomes" id="UP000006854">
    <property type="component" value="Chromosome"/>
</dbReference>
<gene>
    <name evidence="1" type="ordered locus">SVEN_2838</name>
</gene>
<dbReference type="InterPro" id="IPR010982">
    <property type="entry name" value="Lambda_DNA-bd_dom_sf"/>
</dbReference>
<accession>F2R673</accession>
<dbReference type="PATRIC" id="fig|953739.5.peg.5033"/>
<protein>
    <submittedName>
        <fullName evidence="1">Uncharacterized protein</fullName>
    </submittedName>
</protein>
<keyword evidence="2" id="KW-1185">Reference proteome</keyword>
<organism evidence="1 2">
    <name type="scientific">Streptomyces venezuelae (strain ATCC 10712 / CBS 650.69 / DSM 40230 / JCM 4526 / NBRC 13096 / PD 04745)</name>
    <dbReference type="NCBI Taxonomy" id="953739"/>
    <lineage>
        <taxon>Bacteria</taxon>
        <taxon>Bacillati</taxon>
        <taxon>Actinomycetota</taxon>
        <taxon>Actinomycetes</taxon>
        <taxon>Kitasatosporales</taxon>
        <taxon>Streptomycetaceae</taxon>
        <taxon>Streptomyces</taxon>
    </lineage>
</organism>
<dbReference type="GO" id="GO:0003677">
    <property type="term" value="F:DNA binding"/>
    <property type="evidence" value="ECO:0007669"/>
    <property type="project" value="InterPro"/>
</dbReference>
<evidence type="ECO:0000313" key="2">
    <source>
        <dbReference type="Proteomes" id="UP000006854"/>
    </source>
</evidence>
<dbReference type="KEGG" id="sve:SVEN_2838"/>
<evidence type="ECO:0000313" key="1">
    <source>
        <dbReference type="EMBL" id="CCA56124.1"/>
    </source>
</evidence>
<dbReference type="EMBL" id="FR845719">
    <property type="protein sequence ID" value="CCA56124.1"/>
    <property type="molecule type" value="Genomic_DNA"/>
</dbReference>
<dbReference type="STRING" id="953739.SVEN_2838"/>
<reference evidence="1 2" key="1">
    <citation type="journal article" date="2011" name="BMC Genomics">
        <title>Genome-wide analysis of the role of GlnR in Streptomyces venezuelae provides new insights into global nitrogen regulation in actinomycetes.</title>
        <authorList>
            <person name="Pullan S.T."/>
            <person name="Bibb M.J."/>
            <person name="Merrick M."/>
        </authorList>
    </citation>
    <scope>NUCLEOTIDE SEQUENCE [LARGE SCALE GENOMIC DNA]</scope>
    <source>
        <strain evidence="1">ATCC 10712</strain>
    </source>
</reference>
<name>F2R673_STRVP</name>